<dbReference type="GO" id="GO:0016787">
    <property type="term" value="F:hydrolase activity"/>
    <property type="evidence" value="ECO:0007669"/>
    <property type="project" value="UniProtKB-KW"/>
</dbReference>
<gene>
    <name evidence="1" type="ORF">QEG54_002622</name>
</gene>
<dbReference type="InterPro" id="IPR023346">
    <property type="entry name" value="Lysozyme-like_dom_sf"/>
</dbReference>
<reference evidence="1" key="1">
    <citation type="submission" date="2024-02" db="EMBL/GenBank/DDBJ databases">
        <authorList>
            <consortium name="Clinical and Environmental Microbiology Branch: Whole genome sequencing antimicrobial resistance pathogens in the healthcare setting"/>
        </authorList>
    </citation>
    <scope>NUCLEOTIDE SEQUENCE</scope>
    <source>
        <strain evidence="1">2021DK-00143</strain>
    </source>
</reference>
<dbReference type="AlphaFoldDB" id="A0AAI9GJP5"/>
<comment type="caution">
    <text evidence="1">The sequence shown here is derived from an EMBL/GenBank/DDBJ whole genome shotgun (WGS) entry which is preliminary data.</text>
</comment>
<organism evidence="1">
    <name type="scientific">Pluralibacter gergoviae</name>
    <name type="common">Enterobacter gergoviae</name>
    <dbReference type="NCBI Taxonomy" id="61647"/>
    <lineage>
        <taxon>Bacteria</taxon>
        <taxon>Pseudomonadati</taxon>
        <taxon>Pseudomonadota</taxon>
        <taxon>Gammaproteobacteria</taxon>
        <taxon>Enterobacterales</taxon>
        <taxon>Enterobacteriaceae</taxon>
        <taxon>Pluralibacter</taxon>
    </lineage>
</organism>
<keyword evidence="1" id="KW-0378">Hydrolase</keyword>
<dbReference type="CDD" id="cd00736">
    <property type="entry name" value="lambda_lys-like"/>
    <property type="match status" value="1"/>
</dbReference>
<sequence length="559" mass="60677">MSETIDSLLVTLGLQTDDKAFKKAESAIKSVTDGLMQLGAMAGVGFGASALTFGVSKTTLEMDRLSKITGFTVKQINGLKFAIGALGGDRESALDIVQKIPQLQQMARQGELRDKAYWSNVFSPSEFADKNGIDAIRYLTSSYEKMNNDQRRTLRNGIGIGDNDQLTRLIESGSGKFEELFKEYDKYHVGISPELVDSSNKFNLQMSKLHTNFENMANQMSGPLLKAINAILEPVNKFINSNPDAAGMIGASTMGAASYLSLRTTAKFIPKGTVPFKSIEKLVGKAIGKIALPVGLLIPENDTPGTSEELRSAGINWWDQAAKQFRGSAQYAPSAKRGRGVSLSGDYAYLSSIVDNPNVRAYLDMIAKSEGTYDKPGGGYNTMFGGGGFINKSDHPRVRHPFVQTDGKLNYTTAAGRYQHLSSTWDETAMALGLSDFSDRNQDIAALYLIQQKGQLQNVLNGNADAATGALGSVWASLPSSTYAQPKHSWNAIQGMYDRPLGLAGLPSQSSSSRSAPVVNQTNHVTINGVMPEDVINEMEKKMTGYVQQTHESYKSKDY</sequence>
<proteinExistence type="predicted"/>
<name>A0AAI9GJP5_PLUGE</name>
<protein>
    <submittedName>
        <fullName evidence="1">Glycoside hydrolase family 104 protein</fullName>
    </submittedName>
</protein>
<accession>A0AAI9GJP5</accession>
<dbReference type="EMBL" id="ABLOKC030000012">
    <property type="protein sequence ID" value="EML1471883.1"/>
    <property type="molecule type" value="Genomic_DNA"/>
</dbReference>
<evidence type="ECO:0000313" key="1">
    <source>
        <dbReference type="EMBL" id="EML1471883.1"/>
    </source>
</evidence>
<dbReference type="SUPFAM" id="SSF53955">
    <property type="entry name" value="Lysozyme-like"/>
    <property type="match status" value="1"/>
</dbReference>
<dbReference type="Gene3D" id="1.10.530.10">
    <property type="match status" value="1"/>
</dbReference>